<dbReference type="InterPro" id="IPR036388">
    <property type="entry name" value="WH-like_DNA-bd_sf"/>
</dbReference>
<dbReference type="Proteomes" id="UP000242415">
    <property type="component" value="Unassembled WGS sequence"/>
</dbReference>
<dbReference type="Pfam" id="PF05331">
    <property type="entry name" value="DUF742"/>
    <property type="match status" value="1"/>
</dbReference>
<dbReference type="Gene3D" id="1.10.10.10">
    <property type="entry name" value="Winged helix-like DNA-binding domain superfamily/Winged helix DNA-binding domain"/>
    <property type="match status" value="1"/>
</dbReference>
<name>A0A1H3SU75_9ACTN</name>
<dbReference type="InterPro" id="IPR007995">
    <property type="entry name" value="DUF742"/>
</dbReference>
<dbReference type="InterPro" id="IPR011991">
    <property type="entry name" value="ArsR-like_HTH"/>
</dbReference>
<dbReference type="PANTHER" id="PTHR36221:SF1">
    <property type="entry name" value="DUF742 DOMAIN-CONTAINING PROTEIN"/>
    <property type="match status" value="1"/>
</dbReference>
<dbReference type="PANTHER" id="PTHR36221">
    <property type="entry name" value="DUF742 DOMAIN-CONTAINING PROTEIN"/>
    <property type="match status" value="1"/>
</dbReference>
<dbReference type="InterPro" id="IPR036390">
    <property type="entry name" value="WH_DNA-bd_sf"/>
</dbReference>
<dbReference type="SUPFAM" id="SSF46785">
    <property type="entry name" value="Winged helix' DNA-binding domain"/>
    <property type="match status" value="1"/>
</dbReference>
<proteinExistence type="predicted"/>
<keyword evidence="2" id="KW-1185">Reference proteome</keyword>
<evidence type="ECO:0000313" key="1">
    <source>
        <dbReference type="EMBL" id="SDZ41663.1"/>
    </source>
</evidence>
<evidence type="ECO:0008006" key="3">
    <source>
        <dbReference type="Google" id="ProtNLM"/>
    </source>
</evidence>
<accession>A0A1H3SU75</accession>
<sequence length="125" mass="13137">MEPSQVRPRYGDDGPVVRPYLMTRGRTAPSRGAFDLITLVIARRPPAPEQAATLSPEEAELLARCAGPCSVAELAAELDLPAGTVRVLLGDLLEAGLIEAHQPPTPADAVPDGLLRAVLVGLRAL</sequence>
<reference evidence="2" key="1">
    <citation type="submission" date="2016-10" db="EMBL/GenBank/DDBJ databases">
        <authorList>
            <person name="Varghese N."/>
            <person name="Submissions S."/>
        </authorList>
    </citation>
    <scope>NUCLEOTIDE SEQUENCE [LARGE SCALE GENOMIC DNA]</scope>
    <source>
        <strain evidence="2">DSM 45245</strain>
    </source>
</reference>
<dbReference type="AlphaFoldDB" id="A0A1H3SU75"/>
<dbReference type="CDD" id="cd00090">
    <property type="entry name" value="HTH_ARSR"/>
    <property type="match status" value="1"/>
</dbReference>
<protein>
    <recommendedName>
        <fullName evidence="3">DUF742 domain-containing protein</fullName>
    </recommendedName>
</protein>
<dbReference type="STRING" id="405436.SAMN05444365_11457"/>
<evidence type="ECO:0000313" key="2">
    <source>
        <dbReference type="Proteomes" id="UP000242415"/>
    </source>
</evidence>
<organism evidence="1 2">
    <name type="scientific">Micromonospora pattaloongensis</name>
    <dbReference type="NCBI Taxonomy" id="405436"/>
    <lineage>
        <taxon>Bacteria</taxon>
        <taxon>Bacillati</taxon>
        <taxon>Actinomycetota</taxon>
        <taxon>Actinomycetes</taxon>
        <taxon>Micromonosporales</taxon>
        <taxon>Micromonosporaceae</taxon>
        <taxon>Micromonospora</taxon>
    </lineage>
</organism>
<dbReference type="EMBL" id="FNPH01000014">
    <property type="protein sequence ID" value="SDZ41663.1"/>
    <property type="molecule type" value="Genomic_DNA"/>
</dbReference>
<gene>
    <name evidence="1" type="ORF">SAMN05444365_11457</name>
</gene>